<dbReference type="AlphaFoldDB" id="A0A5K1JIR5"/>
<protein>
    <recommendedName>
        <fullName evidence="3">DUF559 domain-containing protein</fullName>
    </recommendedName>
</protein>
<accession>A0A5K1JIR5</accession>
<dbReference type="EMBL" id="CABWIH010000131">
    <property type="protein sequence ID" value="VWM05407.1"/>
    <property type="molecule type" value="Genomic_DNA"/>
</dbReference>
<sequence length="358" mass="40733">MTTSHFSDVVVMKVSNTVLKHKHTTRNTLARNRMLARLTEATEQGALLATHDNTELMWLRRHVGTDDIAEPEPYLFCFQHDWDALTPVDRALRTIKGLAEFHPDWAFWGYDAALLWGLEVPNDLLGPRFLVKTGCSVTLSGGCRLLRPQMAGALERVDGVRVTSFWRTAEDCLLRAPFSYGLAIADSALRAKGVSRGDLCERLRADCEDRRGYRRAQVIASYADGLSENGGESRFRAFFIAYGFPVPELQVEFRDPLDLTSVFRVDYFWRLEDGTCVIGELDGKGKYTLQDGGDRESVDPFVAERQRESHLTMLGHKVLRFTFDELKNPGKLAEKMRLAGIPQRADLAEQWRRQWYGR</sequence>
<gene>
    <name evidence="1" type="ORF">LMKDKBCB_00736</name>
</gene>
<proteinExistence type="predicted"/>
<evidence type="ECO:0000313" key="2">
    <source>
        <dbReference type="Proteomes" id="UP000330807"/>
    </source>
</evidence>
<dbReference type="Proteomes" id="UP000330807">
    <property type="component" value="Unassembled WGS sequence"/>
</dbReference>
<evidence type="ECO:0008006" key="3">
    <source>
        <dbReference type="Google" id="ProtNLM"/>
    </source>
</evidence>
<dbReference type="RefSeq" id="WP_156064629.1">
    <property type="nucleotide sequence ID" value="NZ_CABWIH010000131.1"/>
</dbReference>
<evidence type="ECO:0000313" key="1">
    <source>
        <dbReference type="EMBL" id="VWM05407.1"/>
    </source>
</evidence>
<reference evidence="1 2" key="1">
    <citation type="submission" date="2019-10" db="EMBL/GenBank/DDBJ databases">
        <authorList>
            <person name="Wolf R A."/>
        </authorList>
    </citation>
    <scope>NUCLEOTIDE SEQUENCE [LARGE SCALE GENOMIC DNA]</scope>
    <source>
        <strain evidence="1">Collinsella_aerofaciens_AK_138A</strain>
    </source>
</reference>
<name>A0A5K1JIR5_9ACTN</name>
<organism evidence="1 2">
    <name type="scientific">Collinsella aerofaciens</name>
    <dbReference type="NCBI Taxonomy" id="74426"/>
    <lineage>
        <taxon>Bacteria</taxon>
        <taxon>Bacillati</taxon>
        <taxon>Actinomycetota</taxon>
        <taxon>Coriobacteriia</taxon>
        <taxon>Coriobacteriales</taxon>
        <taxon>Coriobacteriaceae</taxon>
        <taxon>Collinsella</taxon>
    </lineage>
</organism>